<dbReference type="EMBL" id="LNYX01000012">
    <property type="protein sequence ID" value="KTD64850.1"/>
    <property type="molecule type" value="Genomic_DNA"/>
</dbReference>
<dbReference type="Proteomes" id="UP000054877">
    <property type="component" value="Unassembled WGS sequence"/>
</dbReference>
<dbReference type="SMART" id="SM00671">
    <property type="entry name" value="SEL1"/>
    <property type="match status" value="6"/>
</dbReference>
<reference evidence="1 2" key="1">
    <citation type="submission" date="2015-11" db="EMBL/GenBank/DDBJ databases">
        <title>Genomic analysis of 38 Legionella species identifies large and diverse effector repertoires.</title>
        <authorList>
            <person name="Burstein D."/>
            <person name="Amaro F."/>
            <person name="Zusman T."/>
            <person name="Lifshitz Z."/>
            <person name="Cohen O."/>
            <person name="Gilbert J.A."/>
            <person name="Pupko T."/>
            <person name="Shuman H.A."/>
            <person name="Segal G."/>
        </authorList>
    </citation>
    <scope>NUCLEOTIDE SEQUENCE [LARGE SCALE GENOMIC DNA]</scope>
    <source>
        <strain evidence="1 2">Mt.St.Helens-9</strain>
    </source>
</reference>
<dbReference type="InterPro" id="IPR011990">
    <property type="entry name" value="TPR-like_helical_dom_sf"/>
</dbReference>
<dbReference type="Pfam" id="PF08238">
    <property type="entry name" value="Sel1"/>
    <property type="match status" value="6"/>
</dbReference>
<name>A0A0W0Z6U2_LEGSP</name>
<dbReference type="PATRIC" id="fig|452.5.peg.1115"/>
<gene>
    <name evidence="1" type="ORF">Lspi_1017</name>
</gene>
<dbReference type="PANTHER" id="PTHR43628">
    <property type="entry name" value="ACTIVATOR OF C KINASE PROTEIN 1-RELATED"/>
    <property type="match status" value="1"/>
</dbReference>
<organism evidence="1 2">
    <name type="scientific">Legionella spiritensis</name>
    <dbReference type="NCBI Taxonomy" id="452"/>
    <lineage>
        <taxon>Bacteria</taxon>
        <taxon>Pseudomonadati</taxon>
        <taxon>Pseudomonadota</taxon>
        <taxon>Gammaproteobacteria</taxon>
        <taxon>Legionellales</taxon>
        <taxon>Legionellaceae</taxon>
        <taxon>Legionella</taxon>
    </lineage>
</organism>
<sequence>MPYTKREKTRLDIQSHSNSELFELISQQMFEGDYTYSFLWISIVNLSRIKPDTTESQTIQKAAGNLIHRCEKGIKDNCAKAMTLRGMMHHLGVGGPVDYNKAMAWYDKAIELDYPAAMNNRAFLYQIGQGGAVNYEEAIALYEKAIGLGSIDAMCNRAGMYKTGLGDEQNFEKAIELYERAIKLGYASAMTQRASMYHNGQGGAVNYEEAIALYEQAIELGCVDAMQNRAFMHVVGQGGDQNYENAIELYERAIKLGSASAMTQRAIMYQHGLGGAVNYPAAIRLYEMAVRLGDKEAKTSLAGMYKEDLQSIALEEDLKSIALELLNVIWDDLLAGLSFTEDTLSLLDNTDCKDKIIARLTDINSKPVTSVKLIRQLKNNSDHPLTKILNDGKTIEEGLTDEFSTLMTYGQFLLDQRIMFFKGNKDQNTNLAKLPLELCYMIMSHAYPGECGM</sequence>
<dbReference type="Gene3D" id="1.25.40.10">
    <property type="entry name" value="Tetratricopeptide repeat domain"/>
    <property type="match status" value="1"/>
</dbReference>
<protein>
    <submittedName>
        <fullName evidence="1">Sel1 repeat protein</fullName>
        <ecNumber evidence="1">3.5.2.6</ecNumber>
    </submittedName>
</protein>
<accession>A0A0W0Z6U2</accession>
<dbReference type="SUPFAM" id="SSF81901">
    <property type="entry name" value="HCP-like"/>
    <property type="match status" value="1"/>
</dbReference>
<dbReference type="InterPro" id="IPR052945">
    <property type="entry name" value="Mitotic_Regulator"/>
</dbReference>
<dbReference type="EC" id="3.5.2.6" evidence="1"/>
<evidence type="ECO:0000313" key="1">
    <source>
        <dbReference type="EMBL" id="KTD64850.1"/>
    </source>
</evidence>
<dbReference type="OrthoDB" id="5654450at2"/>
<dbReference type="RefSeq" id="WP_058482950.1">
    <property type="nucleotide sequence ID" value="NZ_CAAAII010000003.1"/>
</dbReference>
<keyword evidence="1" id="KW-0378">Hydrolase</keyword>
<comment type="caution">
    <text evidence="1">The sequence shown here is derived from an EMBL/GenBank/DDBJ whole genome shotgun (WGS) entry which is preliminary data.</text>
</comment>
<dbReference type="PANTHER" id="PTHR43628:SF1">
    <property type="entry name" value="CHITIN SYNTHASE REGULATORY FACTOR 2-RELATED"/>
    <property type="match status" value="1"/>
</dbReference>
<dbReference type="STRING" id="452.Lspi_1017"/>
<dbReference type="GO" id="GO:0008800">
    <property type="term" value="F:beta-lactamase activity"/>
    <property type="evidence" value="ECO:0007669"/>
    <property type="project" value="UniProtKB-EC"/>
</dbReference>
<evidence type="ECO:0000313" key="2">
    <source>
        <dbReference type="Proteomes" id="UP000054877"/>
    </source>
</evidence>
<proteinExistence type="predicted"/>
<keyword evidence="2" id="KW-1185">Reference proteome</keyword>
<dbReference type="InterPro" id="IPR006597">
    <property type="entry name" value="Sel1-like"/>
</dbReference>
<dbReference type="AlphaFoldDB" id="A0A0W0Z6U2"/>